<evidence type="ECO:0000313" key="2">
    <source>
        <dbReference type="EMBL" id="AKJ01379.1"/>
    </source>
</evidence>
<feature type="compositionally biased region" description="Basic residues" evidence="1">
    <location>
        <begin position="30"/>
        <end position="41"/>
    </location>
</feature>
<proteinExistence type="predicted"/>
<sequence>MRVDARVHLAGAGEHSPQCMRPPPGLQGFRKGRFHVRRAGR</sequence>
<evidence type="ECO:0000313" key="3">
    <source>
        <dbReference type="Proteomes" id="UP000035579"/>
    </source>
</evidence>
<dbReference type="AlphaFoldDB" id="A0AAC8Q5K2"/>
<dbReference type="EMBL" id="CP011509">
    <property type="protein sequence ID" value="AKJ01379.1"/>
    <property type="molecule type" value="Genomic_DNA"/>
</dbReference>
<name>A0AAC8Q5K2_9BACT</name>
<evidence type="ECO:0000256" key="1">
    <source>
        <dbReference type="SAM" id="MobiDB-lite"/>
    </source>
</evidence>
<gene>
    <name evidence="2" type="ORF">AA314_03005</name>
</gene>
<organism evidence="2 3">
    <name type="scientific">Archangium gephyra</name>
    <dbReference type="NCBI Taxonomy" id="48"/>
    <lineage>
        <taxon>Bacteria</taxon>
        <taxon>Pseudomonadati</taxon>
        <taxon>Myxococcota</taxon>
        <taxon>Myxococcia</taxon>
        <taxon>Myxococcales</taxon>
        <taxon>Cystobacterineae</taxon>
        <taxon>Archangiaceae</taxon>
        <taxon>Archangium</taxon>
    </lineage>
</organism>
<dbReference type="KEGG" id="age:AA314_03005"/>
<accession>A0AAC8Q5K2</accession>
<protein>
    <submittedName>
        <fullName evidence="2">Uncharacterized protein</fullName>
    </submittedName>
</protein>
<dbReference type="Proteomes" id="UP000035579">
    <property type="component" value="Chromosome"/>
</dbReference>
<feature type="region of interest" description="Disordered" evidence="1">
    <location>
        <begin position="1"/>
        <end position="41"/>
    </location>
</feature>
<reference evidence="2 3" key="1">
    <citation type="submission" date="2015-05" db="EMBL/GenBank/DDBJ databases">
        <title>Genome assembly of Archangium gephyra DSM 2261.</title>
        <authorList>
            <person name="Sharma G."/>
            <person name="Subramanian S."/>
        </authorList>
    </citation>
    <scope>NUCLEOTIDE SEQUENCE [LARGE SCALE GENOMIC DNA]</scope>
    <source>
        <strain evidence="2 3">DSM 2261</strain>
    </source>
</reference>